<dbReference type="PROSITE" id="PS50865">
    <property type="entry name" value="ZF_MYND_2"/>
    <property type="match status" value="1"/>
</dbReference>
<keyword evidence="7" id="KW-1185">Reference proteome</keyword>
<dbReference type="InterPro" id="IPR002893">
    <property type="entry name" value="Znf_MYND"/>
</dbReference>
<accession>A0A165NWI4</accession>
<evidence type="ECO:0000256" key="3">
    <source>
        <dbReference type="ARBA" id="ARBA00022833"/>
    </source>
</evidence>
<dbReference type="PANTHER" id="PTHR10237:SF15">
    <property type="entry name" value="LD37257P"/>
    <property type="match status" value="1"/>
</dbReference>
<proteinExistence type="predicted"/>
<dbReference type="Gene3D" id="6.10.140.2220">
    <property type="match status" value="1"/>
</dbReference>
<dbReference type="Proteomes" id="UP000076727">
    <property type="component" value="Unassembled WGS sequence"/>
</dbReference>
<dbReference type="EMBL" id="KV429076">
    <property type="protein sequence ID" value="KZT67466.1"/>
    <property type="molecule type" value="Genomic_DNA"/>
</dbReference>
<evidence type="ECO:0000256" key="2">
    <source>
        <dbReference type="ARBA" id="ARBA00022771"/>
    </source>
</evidence>
<keyword evidence="3" id="KW-0862">Zinc</keyword>
<dbReference type="SUPFAM" id="SSF144232">
    <property type="entry name" value="HIT/MYND zinc finger-like"/>
    <property type="match status" value="1"/>
</dbReference>
<dbReference type="OrthoDB" id="432970at2759"/>
<dbReference type="AlphaFoldDB" id="A0A165NWI4"/>
<dbReference type="InterPro" id="IPR027974">
    <property type="entry name" value="DUF4470"/>
</dbReference>
<protein>
    <recommendedName>
        <fullName evidence="5">MYND-type domain-containing protein</fullName>
    </recommendedName>
</protein>
<evidence type="ECO:0000313" key="6">
    <source>
        <dbReference type="EMBL" id="KZT67466.1"/>
    </source>
</evidence>
<dbReference type="STRING" id="1314783.A0A165NWI4"/>
<evidence type="ECO:0000259" key="5">
    <source>
        <dbReference type="PROSITE" id="PS50865"/>
    </source>
</evidence>
<reference evidence="6 7" key="1">
    <citation type="journal article" date="2016" name="Mol. Biol. Evol.">
        <title>Comparative Genomics of Early-Diverging Mushroom-Forming Fungi Provides Insights into the Origins of Lignocellulose Decay Capabilities.</title>
        <authorList>
            <person name="Nagy L.G."/>
            <person name="Riley R."/>
            <person name="Tritt A."/>
            <person name="Adam C."/>
            <person name="Daum C."/>
            <person name="Floudas D."/>
            <person name="Sun H."/>
            <person name="Yadav J.S."/>
            <person name="Pangilinan J."/>
            <person name="Larsson K.H."/>
            <person name="Matsuura K."/>
            <person name="Barry K."/>
            <person name="Labutti K."/>
            <person name="Kuo R."/>
            <person name="Ohm R.A."/>
            <person name="Bhattacharya S.S."/>
            <person name="Shirouzu T."/>
            <person name="Yoshinaga Y."/>
            <person name="Martin F.M."/>
            <person name="Grigoriev I.V."/>
            <person name="Hibbett D.S."/>
        </authorList>
    </citation>
    <scope>NUCLEOTIDE SEQUENCE [LARGE SCALE GENOMIC DNA]</scope>
    <source>
        <strain evidence="6 7">L-15889</strain>
    </source>
</reference>
<dbReference type="PANTHER" id="PTHR10237">
    <property type="entry name" value="DEFORMED EPIDERMAL AUTOREGULATORY FACTOR 1 HOMOLOG SUPPRESSIN"/>
    <property type="match status" value="1"/>
</dbReference>
<dbReference type="GO" id="GO:0008270">
    <property type="term" value="F:zinc ion binding"/>
    <property type="evidence" value="ECO:0007669"/>
    <property type="project" value="UniProtKB-KW"/>
</dbReference>
<dbReference type="PROSITE" id="PS01360">
    <property type="entry name" value="ZF_MYND_1"/>
    <property type="match status" value="1"/>
</dbReference>
<dbReference type="InterPro" id="IPR024119">
    <property type="entry name" value="TF_DEAF-1"/>
</dbReference>
<dbReference type="Pfam" id="PF01753">
    <property type="entry name" value="zf-MYND"/>
    <property type="match status" value="1"/>
</dbReference>
<feature type="domain" description="MYND-type" evidence="5">
    <location>
        <begin position="1167"/>
        <end position="1206"/>
    </location>
</feature>
<gene>
    <name evidence="6" type="ORF">DAEQUDRAFT_694144</name>
</gene>
<keyword evidence="2 4" id="KW-0863">Zinc-finger</keyword>
<evidence type="ECO:0000313" key="7">
    <source>
        <dbReference type="Proteomes" id="UP000076727"/>
    </source>
</evidence>
<dbReference type="GO" id="GO:0005634">
    <property type="term" value="C:nucleus"/>
    <property type="evidence" value="ECO:0007669"/>
    <property type="project" value="TreeGrafter"/>
</dbReference>
<organism evidence="6 7">
    <name type="scientific">Daedalea quercina L-15889</name>
    <dbReference type="NCBI Taxonomy" id="1314783"/>
    <lineage>
        <taxon>Eukaryota</taxon>
        <taxon>Fungi</taxon>
        <taxon>Dikarya</taxon>
        <taxon>Basidiomycota</taxon>
        <taxon>Agaricomycotina</taxon>
        <taxon>Agaricomycetes</taxon>
        <taxon>Polyporales</taxon>
        <taxon>Fomitopsis</taxon>
    </lineage>
</organism>
<sequence length="1217" mass="134222">MSHPLQWPFKHFFYPIGNTSAICLTQDLPVEQTADVLLLGCGDPRNILYTAYADFSSQTDDVRRLDFTCCDIEPAILARNILLYTLTCSEESLDNVWNIFYHFYLDDRSYQLLESQCRALAAASKSMKMWQDSKFGTYLKICSTHTLEEMHRHWELYAAFSTIGRARKDRLHTGQKKLSKDVLTKWKTIQSISRSAGMLLPRAVKPMNDLFQRYWRTGTTFDSAQANAGANKLNPTFVYNLHGETFVPHYATFPPQAFHLTSAFAPIFGNGVQISTSAPMDVVKEQFKSWCKAFKRVAGRSDGRLVIRFCIGDVLSFCKALDNMSKNASSRLFTSPFSCQPLELDGDSLPHTFDVIDTSNLMDRIGLLNLLVSVKPLLKPRSTSVLYTETLLPEGEDTTVALLGRMCGDVPTMSLLVGLTPRAFLSGFNSHSNVHELLFSSEAGTKQFHERIAWCDPKAGDSEVCRETLELPITFHSADLGAVLFQVYDQICADEKVFENLRNPTLHKFLAQQHHTRASFAQLIRLAMSRVIPGAGGWEAAIDTLLTLVEGDRTHLVGMNYYQEFCLQLHLHGVTTTRNLSPMWKNYVLDSATFEIFCGWDDVPSVVCVLLSVPQRCLKVFDGTERLGSIPLICHLFTSLGYDNAFACNIHAIPGRVERSHTSASEAIVIRDERGVKDAPTLVMSFLAPAWLLTIPHTKVTFSISSTPLTAGEFMNKLGLHLEIFSAPLTDREHVCVTKTRPGVFANPQTSDVLPRVQCTGASPMNSVTVQVDDPGRGVTTMTSKLDLSALGFSSPIPPSVPIASQQSGACTMEVVVGDQRGYAHYPYPIRGNDHRLRVARKSLYVEVVAPPFNPPRGASQTMPSNMFPILKTVGGLTPWNMHHVNLDIAPVLDVKRKTELAWVAAHTSFQFSEREAAIVQTTWTDKSHSPASESAALIGLKLNIEGLIDTSLGLGDTASRPRIYRFVEKKTRDAFLLIFVHQICLDLPSFTLLADTAVVPLDESTNAAVHEAIASLPKPFVTLTKFAAHAEVAGWKQLLPAVVERCRAWSHGPNCEYAAERIPISVAPGAAPICGCGRGVGLPDRMPDVPDAVWKAVRPFATRAAISPLFAVSYLEPVITAGISERARDAEVRKRTRDMQERATMLLDSGDERPSAAATGGVGEKCAACGGPGKPKLLVCGKCRLAKYCSPTCNRADWKTHKLVCRPPQASSPVRA</sequence>
<dbReference type="Pfam" id="PF14737">
    <property type="entry name" value="DUF4470"/>
    <property type="match status" value="1"/>
</dbReference>
<keyword evidence="1" id="KW-0479">Metal-binding</keyword>
<evidence type="ECO:0000256" key="1">
    <source>
        <dbReference type="ARBA" id="ARBA00022723"/>
    </source>
</evidence>
<dbReference type="GO" id="GO:0000981">
    <property type="term" value="F:DNA-binding transcription factor activity, RNA polymerase II-specific"/>
    <property type="evidence" value="ECO:0007669"/>
    <property type="project" value="TreeGrafter"/>
</dbReference>
<name>A0A165NWI4_9APHY</name>
<evidence type="ECO:0000256" key="4">
    <source>
        <dbReference type="PROSITE-ProRule" id="PRU00134"/>
    </source>
</evidence>